<dbReference type="Proteomes" id="UP000004277">
    <property type="component" value="Unassembled WGS sequence"/>
</dbReference>
<reference evidence="1" key="1">
    <citation type="submission" date="2019-05" db="EMBL/GenBank/DDBJ databases">
        <title>Revised genome assembly of Burkholderiaceae (previously Ralstonia) sp. PBA.</title>
        <authorList>
            <person name="Gan H.M."/>
        </authorList>
    </citation>
    <scope>NUCLEOTIDE SEQUENCE</scope>
    <source>
        <strain evidence="1">PBA</strain>
    </source>
</reference>
<dbReference type="EMBL" id="AKCV02000017">
    <property type="protein sequence ID" value="TMS57905.1"/>
    <property type="molecule type" value="Genomic_DNA"/>
</dbReference>
<evidence type="ECO:0000313" key="2">
    <source>
        <dbReference type="Proteomes" id="UP000004277"/>
    </source>
</evidence>
<evidence type="ECO:0000313" key="1">
    <source>
        <dbReference type="EMBL" id="TMS57905.1"/>
    </source>
</evidence>
<keyword evidence="2" id="KW-1185">Reference proteome</keyword>
<comment type="caution">
    <text evidence="1">The sequence shown here is derived from an EMBL/GenBank/DDBJ whole genome shotgun (WGS) entry which is preliminary data.</text>
</comment>
<sequence length="168" mass="18002">MKPADAHAHAASGKQPDTVRRSDDPEQDERPPLTHQEAVALFGETALRPARMTPFRVVALQLGVTVLAMLVWYAVRHMTGGAAEAAAVSALIGGACVVIPNAVFALRLALTQHRPTVGGLILGEMLKIVITLGMLIAASMLYGSMDWPAMLVTFLLALKMLWIALVLR</sequence>
<proteinExistence type="predicted"/>
<gene>
    <name evidence="1" type="ORF">MW7_010575</name>
</gene>
<organism evidence="1 2">
    <name type="scientific">Imbroritus primus</name>
    <dbReference type="NCBI Taxonomy" id="3058603"/>
    <lineage>
        <taxon>Bacteria</taxon>
        <taxon>Pseudomonadati</taxon>
        <taxon>Pseudomonadota</taxon>
        <taxon>Betaproteobacteria</taxon>
        <taxon>Burkholderiales</taxon>
        <taxon>Burkholderiaceae</taxon>
        <taxon>Imbroritus</taxon>
    </lineage>
</organism>
<accession>A0ACD3SNP6</accession>
<name>A0ACD3SNP6_9BURK</name>
<protein>
    <submittedName>
        <fullName evidence="1">ATP synthase subunit I</fullName>
    </submittedName>
</protein>